<feature type="transmembrane region" description="Helical" evidence="6">
    <location>
        <begin position="534"/>
        <end position="555"/>
    </location>
</feature>
<feature type="transmembrane region" description="Helical" evidence="6">
    <location>
        <begin position="89"/>
        <end position="109"/>
    </location>
</feature>
<dbReference type="VEuPathDB" id="TriTrypDB:ECC02_011205"/>
<feature type="transmembrane region" description="Helical" evidence="6">
    <location>
        <begin position="63"/>
        <end position="82"/>
    </location>
</feature>
<dbReference type="VEuPathDB" id="TriTrypDB:C3747_11g194"/>
<feature type="transmembrane region" description="Helical" evidence="6">
    <location>
        <begin position="274"/>
        <end position="294"/>
    </location>
</feature>
<dbReference type="VEuPathDB" id="TriTrypDB:TCSYLVIO_001437"/>
<proteinExistence type="predicted"/>
<sequence length="617" mass="68466">MTGEHLVEVLATGPQKAIYEPRRFAILLLGSYGCICSSLSYAFNLIAPEMQSLYNLTGRDISTISTVGLVVGYFLVPYGFIFDHFGPKPIFILSMVLFPLGALMFALSFRGTIEGSVVRLSVFNAILTLGCTLYDLAYMMTIMSHFPISRGPVVAILKSYIGLGSAIVGSIQLAFFDGRPDHYFYFLMVLFLVTGVAGFFFVLLPSYHLTGYEEKHLGIEEKQRRLARKSVYLRQKPPTVRLAIGIAFVVLLVIYLPLQSALVAYLEWGRTQRIIFASILIAVIVALPLMALPVSCLERRKTQREEDVCSGMDRPDASDEAANEPAAAGGLPKSVETDVDYIAPQYQTTFLQNLKTLELWAFFWSIFSIMGTVLVIISNASFIYAALADEEVDNAVKTLLTVLNGVGSAVGRLMMSYFEVWSQKRRAEDRVSIVISVYFADVFVILSLVLFLVMPRAALPLPYVLAAMGNGFGAASIVLVTRTIFAKDPAKHYNFIFFSVVFSTILLNRLLYGEWYTREAEKQGGNVCLGRRCVMMPLLSFIGLNFTAFLSTVYFDWGYRRLSRVVLEERHRLKARAAEGLLAVKTSPVVATGPQEGEEDAGNRTTTAPNDMQAVRP</sequence>
<feature type="transmembrane region" description="Helical" evidence="6">
    <location>
        <begin position="359"/>
        <end position="387"/>
    </location>
</feature>
<organism evidence="7 8">
    <name type="scientific">Trypanosoma cruzi</name>
    <dbReference type="NCBI Taxonomy" id="5693"/>
    <lineage>
        <taxon>Eukaryota</taxon>
        <taxon>Discoba</taxon>
        <taxon>Euglenozoa</taxon>
        <taxon>Kinetoplastea</taxon>
        <taxon>Metakinetoplastina</taxon>
        <taxon>Trypanosomatida</taxon>
        <taxon>Trypanosomatidae</taxon>
        <taxon>Trypanosoma</taxon>
        <taxon>Schizotrypanum</taxon>
    </lineage>
</organism>
<keyword evidence="4 6" id="KW-0472">Membrane</keyword>
<dbReference type="VEuPathDB" id="TriTrypDB:TcYC6_0082370"/>
<reference evidence="7 8" key="1">
    <citation type="journal article" date="2018" name="Microb. Genom.">
        <title>Expanding an expanded genome: long-read sequencing of Trypanosoma cruzi.</title>
        <authorList>
            <person name="Berna L."/>
            <person name="Rodriguez M."/>
            <person name="Chiribao M.L."/>
            <person name="Parodi-Talice A."/>
            <person name="Pita S."/>
            <person name="Rijo G."/>
            <person name="Alvarez-Valin F."/>
            <person name="Robello C."/>
        </authorList>
    </citation>
    <scope>NUCLEOTIDE SEQUENCE [LARGE SCALE GENOMIC DNA]</scope>
    <source>
        <strain evidence="7 8">Dm28c</strain>
    </source>
</reference>
<evidence type="ECO:0000256" key="5">
    <source>
        <dbReference type="SAM" id="MobiDB-lite"/>
    </source>
</evidence>
<dbReference type="GO" id="GO:0022857">
    <property type="term" value="F:transmembrane transporter activity"/>
    <property type="evidence" value="ECO:0007669"/>
    <property type="project" value="InterPro"/>
</dbReference>
<dbReference type="Proteomes" id="UP000246121">
    <property type="component" value="Unassembled WGS sequence"/>
</dbReference>
<dbReference type="VEuPathDB" id="TriTrypDB:C4B63_216g7"/>
<dbReference type="VEuPathDB" id="TriTrypDB:Tc_MARK_6762"/>
<dbReference type="EMBL" id="PRFA01000216">
    <property type="protein sequence ID" value="PWU84580.1"/>
    <property type="molecule type" value="Genomic_DNA"/>
</dbReference>
<evidence type="ECO:0000256" key="3">
    <source>
        <dbReference type="ARBA" id="ARBA00022989"/>
    </source>
</evidence>
<dbReference type="GO" id="GO:0016020">
    <property type="term" value="C:membrane"/>
    <property type="evidence" value="ECO:0007669"/>
    <property type="project" value="UniProtKB-SubCell"/>
</dbReference>
<dbReference type="VEuPathDB" id="TriTrypDB:BCY84_02333"/>
<feature type="transmembrane region" description="Helical" evidence="6">
    <location>
        <begin position="242"/>
        <end position="262"/>
    </location>
</feature>
<dbReference type="Gene3D" id="1.20.1250.20">
    <property type="entry name" value="MFS general substrate transporter like domains"/>
    <property type="match status" value="1"/>
</dbReference>
<feature type="region of interest" description="Disordered" evidence="5">
    <location>
        <begin position="305"/>
        <end position="331"/>
    </location>
</feature>
<feature type="transmembrane region" description="Helical" evidence="6">
    <location>
        <begin position="24"/>
        <end position="43"/>
    </location>
</feature>
<dbReference type="AlphaFoldDB" id="A0A2V2UKL0"/>
<protein>
    <recommendedName>
        <fullName evidence="9">Nodulin-like domain-containing protein</fullName>
    </recommendedName>
</protein>
<dbReference type="VEuPathDB" id="TriTrypDB:TCDM_00735"/>
<dbReference type="InterPro" id="IPR036259">
    <property type="entry name" value="MFS_trans_sf"/>
</dbReference>
<evidence type="ECO:0000313" key="8">
    <source>
        <dbReference type="Proteomes" id="UP000246121"/>
    </source>
</evidence>
<evidence type="ECO:0000256" key="6">
    <source>
        <dbReference type="SAM" id="Phobius"/>
    </source>
</evidence>
<dbReference type="InterPro" id="IPR011701">
    <property type="entry name" value="MFS"/>
</dbReference>
<evidence type="ECO:0008006" key="9">
    <source>
        <dbReference type="Google" id="ProtNLM"/>
    </source>
</evidence>
<dbReference type="VEuPathDB" id="TriTrypDB:TcCLB.510811.10"/>
<dbReference type="SUPFAM" id="SSF103473">
    <property type="entry name" value="MFS general substrate transporter"/>
    <property type="match status" value="2"/>
</dbReference>
<evidence type="ECO:0000256" key="4">
    <source>
        <dbReference type="ARBA" id="ARBA00023136"/>
    </source>
</evidence>
<dbReference type="VEuPathDB" id="TriTrypDB:TcCL_NonESM13029"/>
<keyword evidence="2 6" id="KW-0812">Transmembrane</keyword>
<feature type="transmembrane region" description="Helical" evidence="6">
    <location>
        <begin position="121"/>
        <end position="141"/>
    </location>
</feature>
<feature type="transmembrane region" description="Helical" evidence="6">
    <location>
        <begin position="433"/>
        <end position="454"/>
    </location>
</feature>
<feature type="compositionally biased region" description="Basic and acidic residues" evidence="5">
    <location>
        <begin position="305"/>
        <end position="317"/>
    </location>
</feature>
<dbReference type="VEuPathDB" id="TriTrypDB:TcBrA4_0009770"/>
<dbReference type="Pfam" id="PF07690">
    <property type="entry name" value="MFS_1"/>
    <property type="match status" value="1"/>
</dbReference>
<feature type="transmembrane region" description="Helical" evidence="6">
    <location>
        <begin position="399"/>
        <end position="421"/>
    </location>
</feature>
<gene>
    <name evidence="7" type="ORF">C4B63_216g7</name>
</gene>
<accession>A0A2V2UKL0</accession>
<evidence type="ECO:0000256" key="2">
    <source>
        <dbReference type="ARBA" id="ARBA00022692"/>
    </source>
</evidence>
<feature type="transmembrane region" description="Helical" evidence="6">
    <location>
        <begin position="182"/>
        <end position="204"/>
    </location>
</feature>
<feature type="region of interest" description="Disordered" evidence="5">
    <location>
        <begin position="592"/>
        <end position="617"/>
    </location>
</feature>
<feature type="transmembrane region" description="Helical" evidence="6">
    <location>
        <begin position="153"/>
        <end position="176"/>
    </location>
</feature>
<dbReference type="VEuPathDB" id="TriTrypDB:TcG_10219"/>
<comment type="subcellular location">
    <subcellularLocation>
        <location evidence="1">Membrane</location>
        <topology evidence="1">Multi-pass membrane protein</topology>
    </subcellularLocation>
</comment>
<feature type="transmembrane region" description="Helical" evidence="6">
    <location>
        <begin position="460"/>
        <end position="481"/>
    </location>
</feature>
<dbReference type="PANTHER" id="PTHR21576:SF157">
    <property type="entry name" value="NODULIN-LIKE DOMAIN-CONTAINING PROTEIN"/>
    <property type="match status" value="1"/>
</dbReference>
<feature type="transmembrane region" description="Helical" evidence="6">
    <location>
        <begin position="493"/>
        <end position="512"/>
    </location>
</feature>
<dbReference type="PANTHER" id="PTHR21576">
    <property type="entry name" value="UNCHARACTERIZED NODULIN-LIKE PROTEIN"/>
    <property type="match status" value="1"/>
</dbReference>
<evidence type="ECO:0000256" key="1">
    <source>
        <dbReference type="ARBA" id="ARBA00004141"/>
    </source>
</evidence>
<evidence type="ECO:0000313" key="7">
    <source>
        <dbReference type="EMBL" id="PWU84580.1"/>
    </source>
</evidence>
<keyword evidence="3 6" id="KW-1133">Transmembrane helix</keyword>
<name>A0A2V2UKL0_TRYCR</name>
<comment type="caution">
    <text evidence="7">The sequence shown here is derived from an EMBL/GenBank/DDBJ whole genome shotgun (WGS) entry which is preliminary data.</text>
</comment>
<dbReference type="VEuPathDB" id="TriTrypDB:TcCLB.510069.20"/>